<dbReference type="Proteomes" id="UP000011688">
    <property type="component" value="Unassembled WGS sequence"/>
</dbReference>
<evidence type="ECO:0000313" key="4">
    <source>
        <dbReference type="Proteomes" id="UP000011688"/>
    </source>
</evidence>
<dbReference type="eggNOG" id="arCOG00249">
    <property type="taxonomic scope" value="Archaea"/>
</dbReference>
<comment type="caution">
    <text evidence="3">The sequence shown here is derived from an EMBL/GenBank/DDBJ whole genome shotgun (WGS) entry which is preliminary data.</text>
</comment>
<evidence type="ECO:0000256" key="1">
    <source>
        <dbReference type="ARBA" id="ARBA00005254"/>
    </source>
</evidence>
<dbReference type="InterPro" id="IPR029045">
    <property type="entry name" value="ClpP/crotonase-like_dom_sf"/>
</dbReference>
<protein>
    <submittedName>
        <fullName evidence="3">3-hydroxybutyryl-CoA dehydrogenase</fullName>
    </submittedName>
</protein>
<gene>
    <name evidence="3" type="ORF">C491_13672</name>
</gene>
<dbReference type="PANTHER" id="PTHR43802">
    <property type="entry name" value="ENOYL-COA HYDRATASE"/>
    <property type="match status" value="1"/>
</dbReference>
<name>L9X2P3_9EURY</name>
<sequence>MYETLLDTFKEFEQDDSLSVVTVRGDGEHFSAGVDVGPVPEWGEAKPKTIRDQYEITHKTLRAIESLGVPVIAAIDGYCLGGALELAISCDIRVAHTDAQLGLPEANMGFSMDQGGPQKLPGIIGEGMTKYLVMTGNLIDGRRAYEIGLVQEVAESEKAFNETVRRLEENLADQPTYVMDSAKRQIHGVRPPNLDEEMERAIHHAILAYKEEETQQHVEDFLN</sequence>
<evidence type="ECO:0000256" key="2">
    <source>
        <dbReference type="RuleBase" id="RU003707"/>
    </source>
</evidence>
<proteinExistence type="inferred from homology"/>
<keyword evidence="4" id="KW-1185">Reference proteome</keyword>
<dbReference type="Pfam" id="PF00378">
    <property type="entry name" value="ECH_1"/>
    <property type="match status" value="1"/>
</dbReference>
<dbReference type="PROSITE" id="PS00166">
    <property type="entry name" value="ENOYL_COA_HYDRATASE"/>
    <property type="match status" value="1"/>
</dbReference>
<reference evidence="3 4" key="1">
    <citation type="journal article" date="2014" name="PLoS Genet.">
        <title>Phylogenetically driven sequencing of extremely halophilic archaea reveals strategies for static and dynamic osmo-response.</title>
        <authorList>
            <person name="Becker E.A."/>
            <person name="Seitzer P.M."/>
            <person name="Tritt A."/>
            <person name="Larsen D."/>
            <person name="Krusor M."/>
            <person name="Yao A.I."/>
            <person name="Wu D."/>
            <person name="Madern D."/>
            <person name="Eisen J.A."/>
            <person name="Darling A.E."/>
            <person name="Facciotti M.T."/>
        </authorList>
    </citation>
    <scope>NUCLEOTIDE SEQUENCE [LARGE SCALE GENOMIC DNA]</scope>
    <source>
        <strain evidence="3 4">DSM 10524</strain>
    </source>
</reference>
<comment type="similarity">
    <text evidence="1 2">Belongs to the enoyl-CoA hydratase/isomerase family.</text>
</comment>
<dbReference type="GO" id="GO:0003824">
    <property type="term" value="F:catalytic activity"/>
    <property type="evidence" value="ECO:0007669"/>
    <property type="project" value="InterPro"/>
</dbReference>
<organism evidence="3 4">
    <name type="scientific">Natronococcus amylolyticus DSM 10524</name>
    <dbReference type="NCBI Taxonomy" id="1227497"/>
    <lineage>
        <taxon>Archaea</taxon>
        <taxon>Methanobacteriati</taxon>
        <taxon>Methanobacteriota</taxon>
        <taxon>Stenosarchaea group</taxon>
        <taxon>Halobacteria</taxon>
        <taxon>Halobacteriales</taxon>
        <taxon>Natrialbaceae</taxon>
        <taxon>Natronococcus</taxon>
    </lineage>
</organism>
<accession>L9X2P3</accession>
<dbReference type="Gene3D" id="3.90.226.10">
    <property type="entry name" value="2-enoyl-CoA Hydratase, Chain A, domain 1"/>
    <property type="match status" value="1"/>
</dbReference>
<dbReference type="InterPro" id="IPR001753">
    <property type="entry name" value="Enoyl-CoA_hydra/iso"/>
</dbReference>
<dbReference type="AlphaFoldDB" id="L9X2P3"/>
<dbReference type="InterPro" id="IPR018376">
    <property type="entry name" value="Enoyl-CoA_hyd/isom_CS"/>
</dbReference>
<dbReference type="PANTHER" id="PTHR43802:SF1">
    <property type="entry name" value="IP11341P-RELATED"/>
    <property type="match status" value="1"/>
</dbReference>
<dbReference type="STRING" id="1227497.C491_13672"/>
<dbReference type="EMBL" id="AOIB01000028">
    <property type="protein sequence ID" value="ELY56004.1"/>
    <property type="molecule type" value="Genomic_DNA"/>
</dbReference>
<dbReference type="CDD" id="cd06558">
    <property type="entry name" value="crotonase-like"/>
    <property type="match status" value="1"/>
</dbReference>
<dbReference type="SUPFAM" id="SSF52096">
    <property type="entry name" value="ClpP/crotonase"/>
    <property type="match status" value="1"/>
</dbReference>
<evidence type="ECO:0000313" key="3">
    <source>
        <dbReference type="EMBL" id="ELY56004.1"/>
    </source>
</evidence>